<proteinExistence type="predicted"/>
<dbReference type="EMBL" id="MN738823">
    <property type="protein sequence ID" value="QHT38014.1"/>
    <property type="molecule type" value="Genomic_DNA"/>
</dbReference>
<dbReference type="AlphaFoldDB" id="A0A6C0FAD0"/>
<name>A0A6C0FAD0_9ZZZZ</name>
<reference evidence="1" key="1">
    <citation type="journal article" date="2020" name="Nature">
        <title>Giant virus diversity and host interactions through global metagenomics.</title>
        <authorList>
            <person name="Schulz F."/>
            <person name="Roux S."/>
            <person name="Paez-Espino D."/>
            <person name="Jungbluth S."/>
            <person name="Walsh D.A."/>
            <person name="Denef V.J."/>
            <person name="McMahon K.D."/>
            <person name="Konstantinidis K.T."/>
            <person name="Eloe-Fadrosh E.A."/>
            <person name="Kyrpides N.C."/>
            <person name="Woyke T."/>
        </authorList>
    </citation>
    <scope>NUCLEOTIDE SEQUENCE</scope>
    <source>
        <strain evidence="1">GVMAG-S-ERX556049-19</strain>
    </source>
</reference>
<sequence>MSLLKIILQLLVFVFNKLSPEEKRIFYEINNKYQIEMNVTRIGIVQQ</sequence>
<protein>
    <submittedName>
        <fullName evidence="1">Uncharacterized protein</fullName>
    </submittedName>
</protein>
<organism evidence="1">
    <name type="scientific">viral metagenome</name>
    <dbReference type="NCBI Taxonomy" id="1070528"/>
    <lineage>
        <taxon>unclassified sequences</taxon>
        <taxon>metagenomes</taxon>
        <taxon>organismal metagenomes</taxon>
    </lineage>
</organism>
<evidence type="ECO:0000313" key="1">
    <source>
        <dbReference type="EMBL" id="QHT38014.1"/>
    </source>
</evidence>
<accession>A0A6C0FAD0</accession>